<dbReference type="InterPro" id="IPR015300">
    <property type="entry name" value="DNA-bd_pseudobarrel_sf"/>
</dbReference>
<dbReference type="FunCoup" id="A0A804JFW5">
    <property type="interactions" value="9"/>
</dbReference>
<dbReference type="SMART" id="SM01019">
    <property type="entry name" value="B3"/>
    <property type="match status" value="2"/>
</dbReference>
<feature type="region of interest" description="Disordered" evidence="6">
    <location>
        <begin position="1"/>
        <end position="34"/>
    </location>
</feature>
<organism evidence="9 10">
    <name type="scientific">Musa acuminata subsp. malaccensis</name>
    <name type="common">Wild banana</name>
    <name type="synonym">Musa malaccensis</name>
    <dbReference type="NCBI Taxonomy" id="214687"/>
    <lineage>
        <taxon>Eukaryota</taxon>
        <taxon>Viridiplantae</taxon>
        <taxon>Streptophyta</taxon>
        <taxon>Embryophyta</taxon>
        <taxon>Tracheophyta</taxon>
        <taxon>Spermatophyta</taxon>
        <taxon>Magnoliopsida</taxon>
        <taxon>Liliopsida</taxon>
        <taxon>Zingiberales</taxon>
        <taxon>Musaceae</taxon>
        <taxon>Musa</taxon>
    </lineage>
</organism>
<evidence type="ECO:0000313" key="10">
    <source>
        <dbReference type="Proteomes" id="UP000012960"/>
    </source>
</evidence>
<keyword evidence="5" id="KW-0539">Nucleus</keyword>
<reference evidence="8" key="1">
    <citation type="submission" date="2021-03" db="EMBL/GenBank/DDBJ databases">
        <authorList>
            <consortium name="Genoscope - CEA"/>
            <person name="William W."/>
        </authorList>
    </citation>
    <scope>NUCLEOTIDE SEQUENCE</scope>
    <source>
        <strain evidence="8">Doubled-haploid Pahang</strain>
    </source>
</reference>
<keyword evidence="2" id="KW-0805">Transcription regulation</keyword>
<dbReference type="GO" id="GO:0003677">
    <property type="term" value="F:DNA binding"/>
    <property type="evidence" value="ECO:0007669"/>
    <property type="project" value="UniProtKB-KW"/>
</dbReference>
<dbReference type="InterPro" id="IPR003340">
    <property type="entry name" value="B3_DNA-bd"/>
</dbReference>
<protein>
    <submittedName>
        <fullName evidence="8">(wild Malaysian banana) hypothetical protein</fullName>
    </submittedName>
</protein>
<dbReference type="InParanoid" id="A0A804JFW5"/>
<dbReference type="InterPro" id="IPR039218">
    <property type="entry name" value="REM_fam"/>
</dbReference>
<evidence type="ECO:0000256" key="4">
    <source>
        <dbReference type="ARBA" id="ARBA00023163"/>
    </source>
</evidence>
<dbReference type="EnsemblPlants" id="Ma06_t13580.1">
    <property type="protein sequence ID" value="Ma06_p13580.1"/>
    <property type="gene ID" value="Ma06_g13580"/>
</dbReference>
<feature type="domain" description="TF-B3" evidence="7">
    <location>
        <begin position="543"/>
        <end position="637"/>
    </location>
</feature>
<feature type="compositionally biased region" description="Low complexity" evidence="6">
    <location>
        <begin position="25"/>
        <end position="34"/>
    </location>
</feature>
<evidence type="ECO:0000256" key="2">
    <source>
        <dbReference type="ARBA" id="ARBA00023015"/>
    </source>
</evidence>
<dbReference type="Gramene" id="Ma06_t13580.1">
    <property type="protein sequence ID" value="Ma06_p13580.1"/>
    <property type="gene ID" value="Ma06_g13580"/>
</dbReference>
<evidence type="ECO:0000256" key="5">
    <source>
        <dbReference type="ARBA" id="ARBA00023242"/>
    </source>
</evidence>
<dbReference type="EMBL" id="HG996471">
    <property type="protein sequence ID" value="CAG1846162.1"/>
    <property type="molecule type" value="Genomic_DNA"/>
</dbReference>
<dbReference type="GO" id="GO:0005634">
    <property type="term" value="C:nucleus"/>
    <property type="evidence" value="ECO:0007669"/>
    <property type="project" value="UniProtKB-SubCell"/>
</dbReference>
<dbReference type="OMA" id="CEFELCS"/>
<dbReference type="PANTHER" id="PTHR31674">
    <property type="entry name" value="B3 DOMAIN-CONTAINING PROTEIN REM-LIKE 3-RELATED"/>
    <property type="match status" value="1"/>
</dbReference>
<dbReference type="SUPFAM" id="SSF101936">
    <property type="entry name" value="DNA-binding pseudobarrel domain"/>
    <property type="match status" value="2"/>
</dbReference>
<keyword evidence="3" id="KW-0238">DNA-binding</keyword>
<dbReference type="AlphaFoldDB" id="A0A804JFW5"/>
<proteinExistence type="predicted"/>
<keyword evidence="4" id="KW-0804">Transcription</keyword>
<gene>
    <name evidence="8" type="ORF">GSMUA_159570.1</name>
</gene>
<dbReference type="PROSITE" id="PS50863">
    <property type="entry name" value="B3"/>
    <property type="match status" value="2"/>
</dbReference>
<evidence type="ECO:0000256" key="3">
    <source>
        <dbReference type="ARBA" id="ARBA00023125"/>
    </source>
</evidence>
<dbReference type="CDD" id="cd10017">
    <property type="entry name" value="B3_DNA"/>
    <property type="match status" value="2"/>
</dbReference>
<name>A0A804JFW5_MUSAM</name>
<feature type="compositionally biased region" description="Basic and acidic residues" evidence="6">
    <location>
        <begin position="1"/>
        <end position="15"/>
    </location>
</feature>
<dbReference type="Proteomes" id="UP000012960">
    <property type="component" value="Unplaced"/>
</dbReference>
<comment type="subcellular location">
    <subcellularLocation>
        <location evidence="1">Nucleus</location>
    </subcellularLocation>
</comment>
<evidence type="ECO:0000259" key="7">
    <source>
        <dbReference type="PROSITE" id="PS50863"/>
    </source>
</evidence>
<accession>A0A804JFW5</accession>
<evidence type="ECO:0000313" key="8">
    <source>
        <dbReference type="EMBL" id="CAG1846162.1"/>
    </source>
</evidence>
<feature type="domain" description="TF-B3" evidence="7">
    <location>
        <begin position="38"/>
        <end position="131"/>
    </location>
</feature>
<dbReference type="PANTHER" id="PTHR31674:SF61">
    <property type="entry name" value="B3 DOMAIN-CONTAINING PROTEIN OS01G0905400"/>
    <property type="match status" value="1"/>
</dbReference>
<evidence type="ECO:0000313" key="9">
    <source>
        <dbReference type="EnsemblPlants" id="Ma06_p13580.1"/>
    </source>
</evidence>
<evidence type="ECO:0000256" key="1">
    <source>
        <dbReference type="ARBA" id="ARBA00004123"/>
    </source>
</evidence>
<keyword evidence="10" id="KW-1185">Reference proteome</keyword>
<evidence type="ECO:0000256" key="6">
    <source>
        <dbReference type="SAM" id="MobiDB-lite"/>
    </source>
</evidence>
<reference evidence="9" key="2">
    <citation type="submission" date="2021-05" db="UniProtKB">
        <authorList>
            <consortium name="EnsemblPlants"/>
        </authorList>
    </citation>
    <scope>IDENTIFICATION</scope>
    <source>
        <strain evidence="9">subsp. malaccensis</strain>
    </source>
</reference>
<sequence length="638" mass="70234">MAGVKKNSEIRKDSARQCSPGKKLSFSSSSSFPSCSDPSSFFKIMLGNFRDFLLIPPRFADRLVGLVNQNVCLEDLHGSSSSVKISMVDGSLAFKGGWRDFVLDHSIDVGEFLVFKHVSKSLFFVQMFGIDACERVQFGERNSKQLCTKKTIKADLSLERSQLHKRLKTFEASKDEYCPAKKDLQKIHDSSVRIAEGECVVKVVVEPGGEPEKAPQHHHDPGSPQIAEVKDLTGPLVNMISRQVVEEPQKEASVEQFKTCVGVSVERSKTGIHLDNMSTFPLVERNLLDHEDSHGKSQTAPTVAFRSSGTNKRSICCLGSPLPLNANENFLAGEQEENIIQKIGLNGHQTPGVMGANLVASEEVACKFLLTEEGICHIVNEDQKNGCGAVSVTPVSLTATEIGTCISCNYSDTMSKDAFSHLESVCENGHVPGNGMHACSKTVHACEDNGKCFRCYFCKNTLLVGNTPSFLSRKELSSSVGSVARILRNVLGTNTAVGNKFQSVPDTVPVEDKEENAFCLRSQDLKAVKIENMDLDNLSSATLFCFSLTLSSNTRCLLELPQKLPVNNGKKRQKVIILLDPSHRSWPVMYHESTWFIGFTSGWNEFATVNNLQRGSLCEFFVVAGKFEPTFQVQMSQH</sequence>
<dbReference type="Pfam" id="PF02362">
    <property type="entry name" value="B3"/>
    <property type="match status" value="2"/>
</dbReference>
<dbReference type="Gene3D" id="2.40.330.10">
    <property type="entry name" value="DNA-binding pseudobarrel domain"/>
    <property type="match status" value="2"/>
</dbReference>